<keyword evidence="1" id="KW-1133">Transmembrane helix</keyword>
<sequence length="298" mass="33109">MAFPVHVQVKQVRARGARSVQMSQVKCAEANSWTESQVMSPTVGGAWDENTLPIGAAQVFSPAPICLKESWDTEAERRPFIQQHFLQDEWSEEAPPTGHCCGERLLLKMAVSLGTSALLFPFLVWGGYVFLPFDAPLMQDAPMRLVYTLRCSVFATLLIALGYVVLGVSRLRSSEVRPLEASVSNDVTVHRNYVSDSAHLFLLYFLQLGVMATYLSQDQLKLVPLLTVLFCLGRLVYWVAAAFQSSVRAFGFGLCFLPSLVMMAANLYFLVTMEMGAGEFVPLQTEQAPPPGRQRFWG</sequence>
<accession>A0AAV2MF82</accession>
<gene>
    <name evidence="2" type="ORF">KC01_LOCUS38359</name>
</gene>
<feature type="transmembrane region" description="Helical" evidence="1">
    <location>
        <begin position="222"/>
        <end position="243"/>
    </location>
</feature>
<evidence type="ECO:0000313" key="3">
    <source>
        <dbReference type="Proteomes" id="UP001497482"/>
    </source>
</evidence>
<dbReference type="EMBL" id="OZ035829">
    <property type="protein sequence ID" value="CAL1611980.1"/>
    <property type="molecule type" value="Genomic_DNA"/>
</dbReference>
<keyword evidence="3" id="KW-1185">Reference proteome</keyword>
<evidence type="ECO:0008006" key="4">
    <source>
        <dbReference type="Google" id="ProtNLM"/>
    </source>
</evidence>
<feature type="transmembrane region" description="Helical" evidence="1">
    <location>
        <begin position="145"/>
        <end position="166"/>
    </location>
</feature>
<reference evidence="2 3" key="1">
    <citation type="submission" date="2024-04" db="EMBL/GenBank/DDBJ databases">
        <authorList>
            <person name="Waldvogel A.-M."/>
            <person name="Schoenle A."/>
        </authorList>
    </citation>
    <scope>NUCLEOTIDE SEQUENCE [LARGE SCALE GENOMIC DNA]</scope>
</reference>
<organism evidence="2 3">
    <name type="scientific">Knipowitschia caucasica</name>
    <name type="common">Caucasian dwarf goby</name>
    <name type="synonym">Pomatoschistus caucasicus</name>
    <dbReference type="NCBI Taxonomy" id="637954"/>
    <lineage>
        <taxon>Eukaryota</taxon>
        <taxon>Metazoa</taxon>
        <taxon>Chordata</taxon>
        <taxon>Craniata</taxon>
        <taxon>Vertebrata</taxon>
        <taxon>Euteleostomi</taxon>
        <taxon>Actinopterygii</taxon>
        <taxon>Neopterygii</taxon>
        <taxon>Teleostei</taxon>
        <taxon>Neoteleostei</taxon>
        <taxon>Acanthomorphata</taxon>
        <taxon>Gobiaria</taxon>
        <taxon>Gobiiformes</taxon>
        <taxon>Gobioidei</taxon>
        <taxon>Gobiidae</taxon>
        <taxon>Gobiinae</taxon>
        <taxon>Knipowitschia</taxon>
    </lineage>
</organism>
<dbReference type="GO" id="GO:0032588">
    <property type="term" value="C:trans-Golgi network membrane"/>
    <property type="evidence" value="ECO:0007669"/>
    <property type="project" value="TreeGrafter"/>
</dbReference>
<evidence type="ECO:0000256" key="1">
    <source>
        <dbReference type="SAM" id="Phobius"/>
    </source>
</evidence>
<protein>
    <recommendedName>
        <fullName evidence="4">Transmembrane protein 79b</fullName>
    </recommendedName>
</protein>
<dbReference type="PANTHER" id="PTHR31004">
    <property type="entry name" value="TRANSMEMBRANE PROTEIN 79"/>
    <property type="match status" value="1"/>
</dbReference>
<evidence type="ECO:0000313" key="2">
    <source>
        <dbReference type="EMBL" id="CAL1611980.1"/>
    </source>
</evidence>
<dbReference type="GO" id="GO:0005765">
    <property type="term" value="C:lysosomal membrane"/>
    <property type="evidence" value="ECO:0007669"/>
    <property type="project" value="TreeGrafter"/>
</dbReference>
<dbReference type="AlphaFoldDB" id="A0AAV2MF82"/>
<feature type="transmembrane region" description="Helical" evidence="1">
    <location>
        <begin position="109"/>
        <end position="133"/>
    </location>
</feature>
<feature type="transmembrane region" description="Helical" evidence="1">
    <location>
        <begin position="198"/>
        <end position="215"/>
    </location>
</feature>
<proteinExistence type="predicted"/>
<dbReference type="GO" id="GO:0045055">
    <property type="term" value="P:regulated exocytosis"/>
    <property type="evidence" value="ECO:0007669"/>
    <property type="project" value="TreeGrafter"/>
</dbReference>
<name>A0AAV2MF82_KNICA</name>
<feature type="transmembrane region" description="Helical" evidence="1">
    <location>
        <begin position="249"/>
        <end position="271"/>
    </location>
</feature>
<keyword evidence="1" id="KW-0472">Membrane</keyword>
<dbReference type="PANTHER" id="PTHR31004:SF1">
    <property type="entry name" value="TRANSMEMBRANE PROTEIN 79"/>
    <property type="match status" value="1"/>
</dbReference>
<keyword evidence="1" id="KW-0812">Transmembrane</keyword>
<dbReference type="Proteomes" id="UP001497482">
    <property type="component" value="Chromosome 7"/>
</dbReference>